<dbReference type="OrthoDB" id="4448at2"/>
<dbReference type="EMBL" id="CP027667">
    <property type="protein sequence ID" value="AVO51100.1"/>
    <property type="molecule type" value="Genomic_DNA"/>
</dbReference>
<feature type="transmembrane region" description="Helical" evidence="5">
    <location>
        <begin position="147"/>
        <end position="164"/>
    </location>
</feature>
<dbReference type="Pfam" id="PF04932">
    <property type="entry name" value="Wzy_C"/>
    <property type="match status" value="1"/>
</dbReference>
<feature type="transmembrane region" description="Helical" evidence="5">
    <location>
        <begin position="118"/>
        <end position="135"/>
    </location>
</feature>
<comment type="subcellular location">
    <subcellularLocation>
        <location evidence="1">Membrane</location>
        <topology evidence="1">Multi-pass membrane protein</topology>
    </subcellularLocation>
</comment>
<dbReference type="PANTHER" id="PTHR37422">
    <property type="entry name" value="TEICHURONIC ACID BIOSYNTHESIS PROTEIN TUAE"/>
    <property type="match status" value="1"/>
</dbReference>
<dbReference type="AlphaFoldDB" id="A0A2R3QH73"/>
<evidence type="ECO:0000259" key="6">
    <source>
        <dbReference type="Pfam" id="PF04932"/>
    </source>
</evidence>
<keyword evidence="4 5" id="KW-0472">Membrane</keyword>
<evidence type="ECO:0000313" key="9">
    <source>
        <dbReference type="EMBL" id="AVO51100.1"/>
    </source>
</evidence>
<feature type="transmembrane region" description="Helical" evidence="5">
    <location>
        <begin position="71"/>
        <end position="90"/>
    </location>
</feature>
<dbReference type="InterPro" id="IPR031726">
    <property type="entry name" value="PglL_A"/>
</dbReference>
<feature type="transmembrane region" description="Helical" evidence="5">
    <location>
        <begin position="195"/>
        <end position="218"/>
    </location>
</feature>
<dbReference type="InterPro" id="IPR021797">
    <property type="entry name" value="Wzy_C_2"/>
</dbReference>
<dbReference type="RefSeq" id="WP_106685487.1">
    <property type="nucleotide sequence ID" value="NZ_CP027667.1"/>
</dbReference>
<dbReference type="KEGG" id="mela:C6568_11870"/>
<organism evidence="9 10">
    <name type="scientific">Melaminivora suipulveris</name>
    <dbReference type="NCBI Taxonomy" id="2109913"/>
    <lineage>
        <taxon>Bacteria</taxon>
        <taxon>Pseudomonadati</taxon>
        <taxon>Pseudomonadota</taxon>
        <taxon>Betaproteobacteria</taxon>
        <taxon>Burkholderiales</taxon>
        <taxon>Comamonadaceae</taxon>
        <taxon>Melaminivora</taxon>
    </lineage>
</organism>
<evidence type="ECO:0000259" key="7">
    <source>
        <dbReference type="Pfam" id="PF11846"/>
    </source>
</evidence>
<protein>
    <submittedName>
        <fullName evidence="9">Polymerase</fullName>
    </submittedName>
</protein>
<feature type="transmembrane region" description="Helical" evidence="5">
    <location>
        <begin position="383"/>
        <end position="404"/>
    </location>
</feature>
<keyword evidence="10" id="KW-1185">Reference proteome</keyword>
<reference evidence="9 10" key="1">
    <citation type="submission" date="2018-03" db="EMBL/GenBank/DDBJ databases">
        <title>Genome sequencing of Melaminivora sp.</title>
        <authorList>
            <person name="Kim S.-J."/>
            <person name="Heo J."/>
            <person name="Ahn J.-H."/>
            <person name="Kwon S.-W."/>
        </authorList>
    </citation>
    <scope>NUCLEOTIDE SEQUENCE [LARGE SCALE GENOMIC DNA]</scope>
    <source>
        <strain evidence="9 10">SC2-9</strain>
    </source>
</reference>
<evidence type="ECO:0000256" key="1">
    <source>
        <dbReference type="ARBA" id="ARBA00004141"/>
    </source>
</evidence>
<accession>A0A2R3QH73</accession>
<keyword evidence="2 5" id="KW-0812">Transmembrane</keyword>
<dbReference type="GO" id="GO:0016020">
    <property type="term" value="C:membrane"/>
    <property type="evidence" value="ECO:0007669"/>
    <property type="project" value="UniProtKB-SubCell"/>
</dbReference>
<feature type="domain" description="Protein glycosylation ligase" evidence="8">
    <location>
        <begin position="107"/>
        <end position="132"/>
    </location>
</feature>
<evidence type="ECO:0000313" key="10">
    <source>
        <dbReference type="Proteomes" id="UP000237925"/>
    </source>
</evidence>
<evidence type="ECO:0000256" key="5">
    <source>
        <dbReference type="SAM" id="Phobius"/>
    </source>
</evidence>
<evidence type="ECO:0000256" key="3">
    <source>
        <dbReference type="ARBA" id="ARBA00022989"/>
    </source>
</evidence>
<gene>
    <name evidence="9" type="ORF">C6568_11870</name>
</gene>
<dbReference type="InterPro" id="IPR007016">
    <property type="entry name" value="O-antigen_ligase-rel_domated"/>
</dbReference>
<dbReference type="InterPro" id="IPR051533">
    <property type="entry name" value="WaaL-like"/>
</dbReference>
<keyword evidence="3 5" id="KW-1133">Transmembrane helix</keyword>
<dbReference type="Pfam" id="PF15864">
    <property type="entry name" value="PglL_A"/>
    <property type="match status" value="1"/>
</dbReference>
<feature type="transmembrane region" description="Helical" evidence="5">
    <location>
        <begin position="331"/>
        <end position="348"/>
    </location>
</feature>
<evidence type="ECO:0000256" key="2">
    <source>
        <dbReference type="ARBA" id="ARBA00022692"/>
    </source>
</evidence>
<name>A0A2R3QH73_9BURK</name>
<feature type="transmembrane region" description="Helical" evidence="5">
    <location>
        <begin position="300"/>
        <end position="319"/>
    </location>
</feature>
<dbReference type="PANTHER" id="PTHR37422:SF21">
    <property type="entry name" value="EXOQ-LIKE PROTEIN"/>
    <property type="match status" value="1"/>
</dbReference>
<proteinExistence type="predicted"/>
<dbReference type="Proteomes" id="UP000237925">
    <property type="component" value="Chromosome"/>
</dbReference>
<dbReference type="Pfam" id="PF11846">
    <property type="entry name" value="Wzy_C_2"/>
    <property type="match status" value="1"/>
</dbReference>
<sequence length="520" mass="56057">MSPAHPATLAARLGAAAVALALALPFLFGVTRSPNSNFWPLMASAACAWTLAALAWAGCGPRGRLAPAMAAGLLLAALASAIIGLVQYFVGDPGLAPWVRPSSIGQAIGNLRQRNQQATLLALGAWALLWWLGRLQARAQSGGRDGPLLALAALAPSALALLAAASAATVSRTGALQWLAVLALLLLWRRSIGALALTGGALGLACYGLAAWGLPILLEQHTGEPAERLLGRMTDASEHPCTSRVALWSNVLRLISLRPWTGWGWGELDWAHYITPFEGTRFCALLDNAHNLPLQLAVELGVPAMALLLGAAAWLTWRARPWREIEPGRQLAWGVLALIGLHSLVEYPLWYGPFQLATALALACLGQPWLARRWQHIGPPARTGWRTLGAAALVLALALGARLAHDYRWVSALYRSDAERPAPVRALGAMGVARAVWFFGAPAEFAWLTTTPLTMQQAPALHDAAQRLLHYSPEPRVIEKLIASAQMLGLRQEAALHTDRFRRAWPREYAAWQERQTRGR</sequence>
<feature type="transmembrane region" description="Helical" evidence="5">
    <location>
        <begin position="170"/>
        <end position="188"/>
    </location>
</feature>
<evidence type="ECO:0000259" key="8">
    <source>
        <dbReference type="Pfam" id="PF15864"/>
    </source>
</evidence>
<feature type="domain" description="O-antigen ligase-related" evidence="6">
    <location>
        <begin position="158"/>
        <end position="309"/>
    </location>
</feature>
<feature type="domain" description="Virulence factor membrane-bound polymerase C-terminal" evidence="7">
    <location>
        <begin position="331"/>
        <end position="515"/>
    </location>
</feature>
<feature type="transmembrane region" description="Helical" evidence="5">
    <location>
        <begin position="39"/>
        <end position="59"/>
    </location>
</feature>
<evidence type="ECO:0000256" key="4">
    <source>
        <dbReference type="ARBA" id="ARBA00023136"/>
    </source>
</evidence>